<evidence type="ECO:0000313" key="4">
    <source>
        <dbReference type="Proteomes" id="UP001148838"/>
    </source>
</evidence>
<dbReference type="InterPro" id="IPR008906">
    <property type="entry name" value="HATC_C_dom"/>
</dbReference>
<gene>
    <name evidence="3" type="ORF">ANN_06573</name>
</gene>
<dbReference type="PANTHER" id="PTHR45749">
    <property type="match status" value="1"/>
</dbReference>
<proteinExistence type="predicted"/>
<accession>A0ABQ8TDX0</accession>
<sequence>MNPENDVVCNLLDTPFSRWREEDKRDLLVCNCPTPHLSVSVRKQKKSGNSYQLHFKSTWYGEYTWLCGSVFLQKLFCWACLLFRVKKNVWNNAGFGDFANSTRVFHKHRDSSEHLKCVLQLKQVERNLNSIRDALQESSLLCIKIFNENVRLNRNFMKVVVQAVIYLAKQELPFRGHDEQVSSHNHGNFKELLQTLLSGRSGEVRNQYNKIKCVFSGESKTIHNELIECISDYVCNQIKKEVNETDFFSLQIDDATDVGQNCQCSIIVRFVTSHGKLVERFLGFYDVSSDQTAQALFELIDSILGSLNYRNKLIGQCYDGASVMSGHINDLQKKVKDEVPQAIFIHCLAHRLNLVLQQSCNSISSCRIFFANLSGIPTVFHHSGKRNHILNSIVGRRIPTAVETRWTSNSKILKTVVENWDGLKEVFEEIKINPGTDSTSIRQCGGFLNDMNDFEFSFLALVFYDIFSLTDVLYDVLQKKCLDISYCAAKIRGTYDLINSKGNEEYCNKIFHNAKVRSNCNHKRQHAQLSDEDIFFKYKSLFYEIIDNILSQINTRFQDLNKVSFISLVDTTKFKNYSKEFPSGALQNLIECYPPIFKKNQCLQNELELLYGDSNYSSVNALKALEMLRQSDVHQDVFQEVYKLFSLVVSLPSISVSVERSFSCLKRIKTYLRNTISQQRLSSLANISIHRELLSELEGQPSFLDDIIDKFAALKNRRIDLLYKR</sequence>
<organism evidence="3 4">
    <name type="scientific">Periplaneta americana</name>
    <name type="common">American cockroach</name>
    <name type="synonym">Blatta americana</name>
    <dbReference type="NCBI Taxonomy" id="6978"/>
    <lineage>
        <taxon>Eukaryota</taxon>
        <taxon>Metazoa</taxon>
        <taxon>Ecdysozoa</taxon>
        <taxon>Arthropoda</taxon>
        <taxon>Hexapoda</taxon>
        <taxon>Insecta</taxon>
        <taxon>Pterygota</taxon>
        <taxon>Neoptera</taxon>
        <taxon>Polyneoptera</taxon>
        <taxon>Dictyoptera</taxon>
        <taxon>Blattodea</taxon>
        <taxon>Blattoidea</taxon>
        <taxon>Blattidae</taxon>
        <taxon>Blattinae</taxon>
        <taxon>Periplaneta</taxon>
    </lineage>
</organism>
<keyword evidence="4" id="KW-1185">Reference proteome</keyword>
<evidence type="ECO:0000259" key="1">
    <source>
        <dbReference type="Pfam" id="PF05699"/>
    </source>
</evidence>
<dbReference type="Proteomes" id="UP001148838">
    <property type="component" value="Unassembled WGS sequence"/>
</dbReference>
<protein>
    <recommendedName>
        <fullName evidence="5">Zinc finger MYM-type protein 1-like</fullName>
    </recommendedName>
</protein>
<dbReference type="InterPro" id="IPR012337">
    <property type="entry name" value="RNaseH-like_sf"/>
</dbReference>
<evidence type="ECO:0008006" key="5">
    <source>
        <dbReference type="Google" id="ProtNLM"/>
    </source>
</evidence>
<feature type="domain" description="DUF4371" evidence="2">
    <location>
        <begin position="126"/>
        <end position="329"/>
    </location>
</feature>
<comment type="caution">
    <text evidence="3">The sequence shown here is derived from an EMBL/GenBank/DDBJ whole genome shotgun (WGS) entry which is preliminary data.</text>
</comment>
<evidence type="ECO:0000259" key="2">
    <source>
        <dbReference type="Pfam" id="PF14291"/>
    </source>
</evidence>
<dbReference type="SUPFAM" id="SSF53098">
    <property type="entry name" value="Ribonuclease H-like"/>
    <property type="match status" value="1"/>
</dbReference>
<name>A0ABQ8TDX0_PERAM</name>
<evidence type="ECO:0000313" key="3">
    <source>
        <dbReference type="EMBL" id="KAJ4444776.1"/>
    </source>
</evidence>
<dbReference type="Pfam" id="PF05699">
    <property type="entry name" value="Dimer_Tnp_hAT"/>
    <property type="match status" value="1"/>
</dbReference>
<dbReference type="EMBL" id="JAJSOF020000011">
    <property type="protein sequence ID" value="KAJ4444776.1"/>
    <property type="molecule type" value="Genomic_DNA"/>
</dbReference>
<dbReference type="PANTHER" id="PTHR45749:SF28">
    <property type="entry name" value="ZINC FINGER MYM-TYPE PROTEIN 1-LIKE-RELATED"/>
    <property type="match status" value="1"/>
</dbReference>
<reference evidence="3 4" key="1">
    <citation type="journal article" date="2022" name="Allergy">
        <title>Genome assembly and annotation of Periplaneta americana reveal a comprehensive cockroach allergen profile.</title>
        <authorList>
            <person name="Wang L."/>
            <person name="Xiong Q."/>
            <person name="Saelim N."/>
            <person name="Wang L."/>
            <person name="Nong W."/>
            <person name="Wan A.T."/>
            <person name="Shi M."/>
            <person name="Liu X."/>
            <person name="Cao Q."/>
            <person name="Hui J.H.L."/>
            <person name="Sookrung N."/>
            <person name="Leung T.F."/>
            <person name="Tungtrongchitr A."/>
            <person name="Tsui S.K.W."/>
        </authorList>
    </citation>
    <scope>NUCLEOTIDE SEQUENCE [LARGE SCALE GENOMIC DNA]</scope>
    <source>
        <strain evidence="3">PWHHKU_190912</strain>
    </source>
</reference>
<dbReference type="Pfam" id="PF14291">
    <property type="entry name" value="DUF4371"/>
    <property type="match status" value="1"/>
</dbReference>
<dbReference type="InterPro" id="IPR025398">
    <property type="entry name" value="DUF4371"/>
</dbReference>
<feature type="domain" description="HAT C-terminal dimerisation" evidence="1">
    <location>
        <begin position="625"/>
        <end position="693"/>
    </location>
</feature>